<gene>
    <name evidence="5" type="ORF">PV399_20140</name>
    <name evidence="6" type="ORF">PV666_08915</name>
</gene>
<dbReference type="RefSeq" id="WP_010356437.1">
    <property type="nucleotide sequence ID" value="NZ_CP122369.1"/>
</dbReference>
<dbReference type="PANTHER" id="PTHR33204">
    <property type="entry name" value="TRANSCRIPTIONAL REGULATOR, MARR FAMILY"/>
    <property type="match status" value="1"/>
</dbReference>
<organism evidence="5 8">
    <name type="scientific">Streptomyces acidiscabies</name>
    <dbReference type="NCBI Taxonomy" id="42234"/>
    <lineage>
        <taxon>Bacteria</taxon>
        <taxon>Bacillati</taxon>
        <taxon>Actinomycetota</taxon>
        <taxon>Actinomycetes</taxon>
        <taxon>Kitasatosporales</taxon>
        <taxon>Streptomycetaceae</taxon>
        <taxon>Streptomyces</taxon>
    </lineage>
</organism>
<evidence type="ECO:0000256" key="2">
    <source>
        <dbReference type="ARBA" id="ARBA00023125"/>
    </source>
</evidence>
<keyword evidence="1" id="KW-0805">Transcription regulation</keyword>
<evidence type="ECO:0000313" key="7">
    <source>
        <dbReference type="Proteomes" id="UP001272987"/>
    </source>
</evidence>
<dbReference type="InterPro" id="IPR036388">
    <property type="entry name" value="WH-like_DNA-bd_sf"/>
</dbReference>
<feature type="domain" description="HTH hxlR-type" evidence="4">
    <location>
        <begin position="17"/>
        <end position="114"/>
    </location>
</feature>
<keyword evidence="7" id="KW-1185">Reference proteome</keyword>
<evidence type="ECO:0000256" key="3">
    <source>
        <dbReference type="ARBA" id="ARBA00023163"/>
    </source>
</evidence>
<dbReference type="EMBL" id="JARAWP010000004">
    <property type="protein sequence ID" value="MDX3018002.1"/>
    <property type="molecule type" value="Genomic_DNA"/>
</dbReference>
<evidence type="ECO:0000313" key="5">
    <source>
        <dbReference type="EMBL" id="MDX2962001.1"/>
    </source>
</evidence>
<sequence>MAKAEHLGHLGHDASRCEAALGRAFGLLGKRWNGLVIAMVGRGPIGFAELRRRIGAISDSVLSDRLAELAEAGLVERRVTDTRPPGVQYGLTPAGEALLPILEQIAVWAGDHLD</sequence>
<dbReference type="Proteomes" id="UP001282288">
    <property type="component" value="Unassembled WGS sequence"/>
</dbReference>
<accession>A0AAP6EH55</accession>
<evidence type="ECO:0000256" key="1">
    <source>
        <dbReference type="ARBA" id="ARBA00023015"/>
    </source>
</evidence>
<dbReference type="AlphaFoldDB" id="A0AAP6EH55"/>
<dbReference type="PROSITE" id="PS51118">
    <property type="entry name" value="HTH_HXLR"/>
    <property type="match status" value="1"/>
</dbReference>
<dbReference type="GO" id="GO:0003677">
    <property type="term" value="F:DNA binding"/>
    <property type="evidence" value="ECO:0007669"/>
    <property type="project" value="UniProtKB-KW"/>
</dbReference>
<evidence type="ECO:0000313" key="6">
    <source>
        <dbReference type="EMBL" id="MDX3018002.1"/>
    </source>
</evidence>
<dbReference type="PANTHER" id="PTHR33204:SF37">
    <property type="entry name" value="HTH-TYPE TRANSCRIPTIONAL REGULATOR YODB"/>
    <property type="match status" value="1"/>
</dbReference>
<reference evidence="5 7" key="1">
    <citation type="journal article" date="2023" name="Microb. Genom.">
        <title>Mesoterricola silvestris gen. nov., sp. nov., Mesoterricola sediminis sp. nov., Geothrix oryzae sp. nov., Geothrix edaphica sp. nov., Geothrix rubra sp. nov., and Geothrix limicola sp. nov., six novel members of Acidobacteriota isolated from soils.</title>
        <authorList>
            <person name="Weisberg A.J."/>
            <person name="Pearce E."/>
            <person name="Kramer C.G."/>
            <person name="Chang J.H."/>
            <person name="Clarke C.R."/>
        </authorList>
    </citation>
    <scope>NUCLEOTIDE SEQUENCE</scope>
    <source>
        <strain evidence="6 7">NB05-1H</strain>
        <strain evidence="5">NRRL_B-16521</strain>
    </source>
</reference>
<evidence type="ECO:0000313" key="8">
    <source>
        <dbReference type="Proteomes" id="UP001282288"/>
    </source>
</evidence>
<dbReference type="Pfam" id="PF01638">
    <property type="entry name" value="HxlR"/>
    <property type="match status" value="1"/>
</dbReference>
<name>A0AAP6EH55_9ACTN</name>
<dbReference type="InterPro" id="IPR036390">
    <property type="entry name" value="WH_DNA-bd_sf"/>
</dbReference>
<proteinExistence type="predicted"/>
<dbReference type="InterPro" id="IPR002577">
    <property type="entry name" value="HTH_HxlR"/>
</dbReference>
<protein>
    <submittedName>
        <fullName evidence="5">Helix-turn-helix domain-containing protein</fullName>
    </submittedName>
</protein>
<dbReference type="GeneID" id="69812022"/>
<dbReference type="Proteomes" id="UP001272987">
    <property type="component" value="Unassembled WGS sequence"/>
</dbReference>
<dbReference type="EMBL" id="JARAWC010000014">
    <property type="protein sequence ID" value="MDX2962001.1"/>
    <property type="molecule type" value="Genomic_DNA"/>
</dbReference>
<keyword evidence="2" id="KW-0238">DNA-binding</keyword>
<dbReference type="Gene3D" id="1.10.10.10">
    <property type="entry name" value="Winged helix-like DNA-binding domain superfamily/Winged helix DNA-binding domain"/>
    <property type="match status" value="1"/>
</dbReference>
<comment type="caution">
    <text evidence="5">The sequence shown here is derived from an EMBL/GenBank/DDBJ whole genome shotgun (WGS) entry which is preliminary data.</text>
</comment>
<dbReference type="SUPFAM" id="SSF46785">
    <property type="entry name" value="Winged helix' DNA-binding domain"/>
    <property type="match status" value="1"/>
</dbReference>
<evidence type="ECO:0000259" key="4">
    <source>
        <dbReference type="PROSITE" id="PS51118"/>
    </source>
</evidence>
<keyword evidence="3" id="KW-0804">Transcription</keyword>